<organism evidence="2 3">
    <name type="scientific">Laticauda laticaudata</name>
    <name type="common">Blue-ringed sea krait</name>
    <name type="synonym">Blue-lipped sea krait</name>
    <dbReference type="NCBI Taxonomy" id="8630"/>
    <lineage>
        <taxon>Eukaryota</taxon>
        <taxon>Metazoa</taxon>
        <taxon>Chordata</taxon>
        <taxon>Craniata</taxon>
        <taxon>Vertebrata</taxon>
        <taxon>Euteleostomi</taxon>
        <taxon>Lepidosauria</taxon>
        <taxon>Squamata</taxon>
        <taxon>Bifurcata</taxon>
        <taxon>Unidentata</taxon>
        <taxon>Episquamata</taxon>
        <taxon>Toxicofera</taxon>
        <taxon>Serpentes</taxon>
        <taxon>Colubroidea</taxon>
        <taxon>Elapidae</taxon>
        <taxon>Laticaudinae</taxon>
        <taxon>Laticauda</taxon>
    </lineage>
</organism>
<feature type="domain" description="TBC1" evidence="1">
    <location>
        <begin position="72"/>
        <end position="156"/>
    </location>
</feature>
<keyword evidence="3" id="KW-1185">Reference proteome</keyword>
<evidence type="ECO:0000313" key="3">
    <source>
        <dbReference type="Proteomes" id="UP000694406"/>
    </source>
</evidence>
<protein>
    <submittedName>
        <fullName evidence="2">Chromosome 9 open reading frame 152</fullName>
    </submittedName>
</protein>
<dbReference type="InterPro" id="IPR032738">
    <property type="entry name" value="Tbc1d30_C"/>
</dbReference>
<dbReference type="AlphaFoldDB" id="A0A8C5SRT2"/>
<dbReference type="Ensembl" id="ENSLLTT00000022167.1">
    <property type="protein sequence ID" value="ENSLLTP00000021379.1"/>
    <property type="gene ID" value="ENSLLTG00000015952.1"/>
</dbReference>
<name>A0A8C5SRT2_LATLA</name>
<proteinExistence type="predicted"/>
<dbReference type="Pfam" id="PF15733">
    <property type="entry name" value="DUF4682"/>
    <property type="match status" value="1"/>
</dbReference>
<evidence type="ECO:0000313" key="2">
    <source>
        <dbReference type="Ensembl" id="ENSLLTP00000021379.1"/>
    </source>
</evidence>
<evidence type="ECO:0000259" key="1">
    <source>
        <dbReference type="Pfam" id="PF15733"/>
    </source>
</evidence>
<reference evidence="2" key="1">
    <citation type="submission" date="2025-08" db="UniProtKB">
        <authorList>
            <consortium name="Ensembl"/>
        </authorList>
    </citation>
    <scope>IDENTIFICATION</scope>
</reference>
<dbReference type="PANTHER" id="PTHR36290:SF1">
    <property type="entry name" value="RIKEN CDNA D630039A03 GENE"/>
    <property type="match status" value="1"/>
</dbReference>
<reference evidence="2" key="2">
    <citation type="submission" date="2025-09" db="UniProtKB">
        <authorList>
            <consortium name="Ensembl"/>
        </authorList>
    </citation>
    <scope>IDENTIFICATION</scope>
</reference>
<sequence>MKPAVFQPDPQEQPLSNGTRMRELHCLCLMLSFLWEQMVKAYKYMSGIFLVSHSSNQQATDSSKPPSKMDVNQLQEQYHYLKEKKKLHTHVVVFKTGRNGTIPKESMISAVLINKSMRKALKGREIKVDLPCQENGQDSSPWRIHLGIHRLGHHHGQPCDNVQNRTEHSMWSYEESLDSSEPAIAFSINEENSRPPEEIVSSDSTQTSVTSIWDYSSLNISASKPVPSKLSYYPFPQKKNPKISEAARKLGLYVSH</sequence>
<dbReference type="Proteomes" id="UP000694406">
    <property type="component" value="Unplaced"/>
</dbReference>
<dbReference type="PANTHER" id="PTHR36290">
    <property type="entry name" value="RIKEN CDNA D630039A03 GENE"/>
    <property type="match status" value="1"/>
</dbReference>
<dbReference type="GeneTree" id="ENSGT00390000005322"/>
<accession>A0A8C5SRT2</accession>